<reference evidence="1" key="2">
    <citation type="submission" date="2023-03" db="UniProtKB">
        <authorList>
            <consortium name="EnsemblMetazoa"/>
        </authorList>
    </citation>
    <scope>IDENTIFICATION</scope>
    <source>
        <strain evidence="1">maculatus3</strain>
    </source>
</reference>
<dbReference type="AlphaFoldDB" id="A0A9I3K5F5"/>
<keyword evidence="2" id="KW-1185">Reference proteome</keyword>
<proteinExistence type="predicted"/>
<accession>A0A9I3K5F5</accession>
<evidence type="ECO:0000313" key="2">
    <source>
        <dbReference type="Proteomes" id="UP000075901"/>
    </source>
</evidence>
<dbReference type="EnsemblMetazoa" id="AMAM024561-RA">
    <property type="protein sequence ID" value="AMAM024561-PA"/>
    <property type="gene ID" value="AMAM024561"/>
</dbReference>
<organism evidence="1 2">
    <name type="scientific">Anopheles maculatus</name>
    <dbReference type="NCBI Taxonomy" id="74869"/>
    <lineage>
        <taxon>Eukaryota</taxon>
        <taxon>Metazoa</taxon>
        <taxon>Ecdysozoa</taxon>
        <taxon>Arthropoda</taxon>
        <taxon>Hexapoda</taxon>
        <taxon>Insecta</taxon>
        <taxon>Pterygota</taxon>
        <taxon>Neoptera</taxon>
        <taxon>Endopterygota</taxon>
        <taxon>Diptera</taxon>
        <taxon>Nematocera</taxon>
        <taxon>Culicoidea</taxon>
        <taxon>Culicidae</taxon>
        <taxon>Anophelinae</taxon>
        <taxon>Anopheles</taxon>
        <taxon>Anopheles maculatus group</taxon>
    </lineage>
</organism>
<protein>
    <submittedName>
        <fullName evidence="1">Uncharacterized protein</fullName>
    </submittedName>
</protein>
<reference evidence="2" key="1">
    <citation type="submission" date="2013-09" db="EMBL/GenBank/DDBJ databases">
        <title>The Genome Sequence of Anopheles maculatus species B.</title>
        <authorList>
            <consortium name="The Broad Institute Genomics Platform"/>
            <person name="Neafsey D.E."/>
            <person name="Besansky N."/>
            <person name="Howell P."/>
            <person name="Walton C."/>
            <person name="Young S.K."/>
            <person name="Zeng Q."/>
            <person name="Gargeya S."/>
            <person name="Fitzgerald M."/>
            <person name="Haas B."/>
            <person name="Abouelleil A."/>
            <person name="Allen A.W."/>
            <person name="Alvarado L."/>
            <person name="Arachchi H.M."/>
            <person name="Berlin A.M."/>
            <person name="Chapman S.B."/>
            <person name="Gainer-Dewar J."/>
            <person name="Goldberg J."/>
            <person name="Griggs A."/>
            <person name="Gujja S."/>
            <person name="Hansen M."/>
            <person name="Howarth C."/>
            <person name="Imamovic A."/>
            <person name="Ireland A."/>
            <person name="Larimer J."/>
            <person name="McCowan C."/>
            <person name="Murphy C."/>
            <person name="Pearson M."/>
            <person name="Poon T.W."/>
            <person name="Priest M."/>
            <person name="Roberts A."/>
            <person name="Saif S."/>
            <person name="Shea T."/>
            <person name="Sisk P."/>
            <person name="Sykes S."/>
            <person name="Wortman J."/>
            <person name="Nusbaum C."/>
            <person name="Birren B."/>
        </authorList>
    </citation>
    <scope>NUCLEOTIDE SEQUENCE [LARGE SCALE GENOMIC DNA]</scope>
    <source>
        <strain evidence="2">maculatus3</strain>
    </source>
</reference>
<sequence>MPDEASYQVFNYVADCFINVPVAGREEEDTCEQVCRWICQQLKIKPVVFALVGLRVHG</sequence>
<evidence type="ECO:0000313" key="1">
    <source>
        <dbReference type="EnsemblMetazoa" id="AMAM024561-PA"/>
    </source>
</evidence>
<name>A0A9I3K5F5_9DIPT</name>
<dbReference type="Proteomes" id="UP000075901">
    <property type="component" value="Unassembled WGS sequence"/>
</dbReference>